<accession>F2BX58</accession>
<proteinExistence type="predicted"/>
<gene>
    <name evidence="1" type="ORF">HMPREF9083_0834</name>
</gene>
<sequence>MEVLAMGLFEKLKKNKNAKIVEQKFPFYDEPNTAAIVCSHVINREEPILFVSHDEDDGMWQFLCGKTHEAEDAKLVSLQSVFELDNSIGTLVEMPCGYCATRENQEAKWIIREL</sequence>
<evidence type="ECO:0000313" key="2">
    <source>
        <dbReference type="Proteomes" id="UP000003503"/>
    </source>
</evidence>
<protein>
    <recommendedName>
        <fullName evidence="3">DUF2185 domain-containing protein</fullName>
    </recommendedName>
</protein>
<dbReference type="eggNOG" id="COG4859">
    <property type="taxonomic scope" value="Bacteria"/>
</dbReference>
<keyword evidence="2" id="KW-1185">Reference proteome</keyword>
<dbReference type="Proteomes" id="UP000003503">
    <property type="component" value="Unassembled WGS sequence"/>
</dbReference>
<dbReference type="STRING" id="888062.HMPREF9083_0834"/>
<organism evidence="1 2">
    <name type="scientific">Dialister micraerophilus DSM 19965</name>
    <dbReference type="NCBI Taxonomy" id="888062"/>
    <lineage>
        <taxon>Bacteria</taxon>
        <taxon>Bacillati</taxon>
        <taxon>Bacillota</taxon>
        <taxon>Negativicutes</taxon>
        <taxon>Veillonellales</taxon>
        <taxon>Veillonellaceae</taxon>
        <taxon>Dialister</taxon>
    </lineage>
</organism>
<evidence type="ECO:0008006" key="3">
    <source>
        <dbReference type="Google" id="ProtNLM"/>
    </source>
</evidence>
<evidence type="ECO:0000313" key="1">
    <source>
        <dbReference type="EMBL" id="EGF13711.1"/>
    </source>
</evidence>
<name>F2BX58_9FIRM</name>
<dbReference type="AlphaFoldDB" id="F2BX58"/>
<dbReference type="EMBL" id="AFBB01000016">
    <property type="protein sequence ID" value="EGF13711.1"/>
    <property type="molecule type" value="Genomic_DNA"/>
</dbReference>
<dbReference type="HOGENOM" id="CLU_166184_0_0_9"/>
<comment type="caution">
    <text evidence="1">The sequence shown here is derived from an EMBL/GenBank/DDBJ whole genome shotgun (WGS) entry which is preliminary data.</text>
</comment>
<reference evidence="1 2" key="1">
    <citation type="submission" date="2011-02" db="EMBL/GenBank/DDBJ databases">
        <authorList>
            <person name="Muzny D."/>
            <person name="Qin X."/>
            <person name="Deng J."/>
            <person name="Jiang H."/>
            <person name="Liu Y."/>
            <person name="Qu J."/>
            <person name="Song X.-Z."/>
            <person name="Zhang L."/>
            <person name="Thornton R."/>
            <person name="Coyle M."/>
            <person name="Francisco L."/>
            <person name="Jackson L."/>
            <person name="Javaid M."/>
            <person name="Korchina V."/>
            <person name="Kovar C."/>
            <person name="Mata R."/>
            <person name="Mathew T."/>
            <person name="Ngo R."/>
            <person name="Nguyen L."/>
            <person name="Nguyen N."/>
            <person name="Okwuonu G."/>
            <person name="Ongeri F."/>
            <person name="Pham C."/>
            <person name="Simmons D."/>
            <person name="Wilczek-Boney K."/>
            <person name="Hale W."/>
            <person name="Jakkamsetti A."/>
            <person name="Pham P."/>
            <person name="Ruth R."/>
            <person name="San Lucas F."/>
            <person name="Warren J."/>
            <person name="Zhang J."/>
            <person name="Zhao Z."/>
            <person name="Zhou C."/>
            <person name="Zhu D."/>
            <person name="Lee S."/>
            <person name="Bess C."/>
            <person name="Blankenburg K."/>
            <person name="Forbes L."/>
            <person name="Fu Q."/>
            <person name="Gubbala S."/>
            <person name="Hirani K."/>
            <person name="Jayaseelan J.C."/>
            <person name="Lara F."/>
            <person name="Munidasa M."/>
            <person name="Palculict T."/>
            <person name="Patil S."/>
            <person name="Pu L.-L."/>
            <person name="Saada N."/>
            <person name="Tang L."/>
            <person name="Weissenberger G."/>
            <person name="Zhu Y."/>
            <person name="Hemphill L."/>
            <person name="Shang Y."/>
            <person name="Youmans B."/>
            <person name="Ayvaz T."/>
            <person name="Ross M."/>
            <person name="Santibanez J."/>
            <person name="Aqrawi P."/>
            <person name="Gross S."/>
            <person name="Joshi V."/>
            <person name="Fowler G."/>
            <person name="Nazareth L."/>
            <person name="Reid J."/>
            <person name="Worley K."/>
            <person name="Petrosino J."/>
            <person name="Highlander S."/>
            <person name="Gibbs R."/>
        </authorList>
    </citation>
    <scope>NUCLEOTIDE SEQUENCE [LARGE SCALE GENOMIC DNA]</scope>
    <source>
        <strain evidence="1 2">DSM 19965</strain>
    </source>
</reference>